<accession>A0A1H3YBC9</accession>
<dbReference type="PANTHER" id="PTHR43776">
    <property type="entry name" value="TRANSPORT ATP-BINDING PROTEIN"/>
    <property type="match status" value="1"/>
</dbReference>
<dbReference type="GO" id="GO:0005524">
    <property type="term" value="F:ATP binding"/>
    <property type="evidence" value="ECO:0007669"/>
    <property type="project" value="UniProtKB-KW"/>
</dbReference>
<evidence type="ECO:0000313" key="10">
    <source>
        <dbReference type="EMBL" id="SEA08314.1"/>
    </source>
</evidence>
<evidence type="ECO:0000256" key="5">
    <source>
        <dbReference type="ARBA" id="ARBA00022519"/>
    </source>
</evidence>
<dbReference type="NCBIfam" id="NF011692">
    <property type="entry name" value="PRK15112.1"/>
    <property type="match status" value="1"/>
</dbReference>
<dbReference type="eggNOG" id="COG4172">
    <property type="taxonomic scope" value="Bacteria"/>
</dbReference>
<evidence type="ECO:0000256" key="2">
    <source>
        <dbReference type="ARBA" id="ARBA00005417"/>
    </source>
</evidence>
<sequence length="271" mass="30253">MVETLLEARNLTKTFRYRTGLFRRQHIEAVKSVSFTLRERQTLAIIGENGSGKSTLAKMLAGVIPPTSGQLVIDDHPLKYGDYGYRSQRIRMIFQDAGNALNPRQRIGQLLELPLRLNTQLSPEEREKAVYLALRQVGLRADHASYYPHALAPGQKQRVGLARALILQPKVIVADEALASLDMSMRSQIINLMLELQEKHGISYIYVTQHLGMMKHISDKILVMHNGEVVERGSTADVLAAPLHDLTKRLIASHFGEALSADAWRSDGGVL</sequence>
<dbReference type="RefSeq" id="WP_026742619.1">
    <property type="nucleotide sequence ID" value="NZ_FNQS01000002.1"/>
</dbReference>
<dbReference type="GO" id="GO:0055085">
    <property type="term" value="P:transmembrane transport"/>
    <property type="evidence" value="ECO:0007669"/>
    <property type="project" value="UniProtKB-ARBA"/>
</dbReference>
<keyword evidence="5" id="KW-0997">Cell inner membrane</keyword>
<dbReference type="InterPro" id="IPR027417">
    <property type="entry name" value="P-loop_NTPase"/>
</dbReference>
<dbReference type="AlphaFoldDB" id="A0A1H3YBC9"/>
<evidence type="ECO:0000256" key="4">
    <source>
        <dbReference type="ARBA" id="ARBA00022475"/>
    </source>
</evidence>
<dbReference type="PANTHER" id="PTHR43776:SF4">
    <property type="entry name" value="PUTRESCINE EXPORT SYSTEM ATP-BINDING PROTEIN SAPF"/>
    <property type="match status" value="1"/>
</dbReference>
<reference evidence="10 11" key="1">
    <citation type="submission" date="2016-10" db="EMBL/GenBank/DDBJ databases">
        <authorList>
            <person name="de Groot N.N."/>
        </authorList>
    </citation>
    <scope>NUCLEOTIDE SEQUENCE [LARGE SCALE GENOMIC DNA]</scope>
    <source>
        <strain evidence="10 11">ATCC 29281</strain>
    </source>
</reference>
<dbReference type="Gene3D" id="3.40.50.300">
    <property type="entry name" value="P-loop containing nucleotide triphosphate hydrolases"/>
    <property type="match status" value="1"/>
</dbReference>
<keyword evidence="6" id="KW-0547">Nucleotide-binding</keyword>
<dbReference type="SMART" id="SM00382">
    <property type="entry name" value="AAA"/>
    <property type="match status" value="1"/>
</dbReference>
<dbReference type="STRING" id="71657.SAMN02982996_00924"/>
<gene>
    <name evidence="10" type="ORF">SAMN02982996_00924</name>
</gene>
<evidence type="ECO:0000256" key="7">
    <source>
        <dbReference type="ARBA" id="ARBA00022840"/>
    </source>
</evidence>
<dbReference type="SUPFAM" id="SSF52540">
    <property type="entry name" value="P-loop containing nucleoside triphosphate hydrolases"/>
    <property type="match status" value="1"/>
</dbReference>
<dbReference type="CDD" id="cd03257">
    <property type="entry name" value="ABC_NikE_OppD_transporters"/>
    <property type="match status" value="1"/>
</dbReference>
<dbReference type="GO" id="GO:0005886">
    <property type="term" value="C:plasma membrane"/>
    <property type="evidence" value="ECO:0007669"/>
    <property type="project" value="UniProtKB-SubCell"/>
</dbReference>
<dbReference type="GeneID" id="97763839"/>
<keyword evidence="8" id="KW-0472">Membrane</keyword>
<comment type="subcellular location">
    <subcellularLocation>
        <location evidence="1">Cell inner membrane</location>
        <topology evidence="1">Peripheral membrane protein</topology>
    </subcellularLocation>
</comment>
<evidence type="ECO:0000256" key="6">
    <source>
        <dbReference type="ARBA" id="ARBA00022741"/>
    </source>
</evidence>
<organism evidence="10 11">
    <name type="scientific">Lonsdalea quercina</name>
    <dbReference type="NCBI Taxonomy" id="71657"/>
    <lineage>
        <taxon>Bacteria</taxon>
        <taxon>Pseudomonadati</taxon>
        <taxon>Pseudomonadota</taxon>
        <taxon>Gammaproteobacteria</taxon>
        <taxon>Enterobacterales</taxon>
        <taxon>Pectobacteriaceae</taxon>
        <taxon>Lonsdalea</taxon>
    </lineage>
</organism>
<dbReference type="InterPro" id="IPR050319">
    <property type="entry name" value="ABC_transp_ATP-bind"/>
</dbReference>
<evidence type="ECO:0000256" key="8">
    <source>
        <dbReference type="ARBA" id="ARBA00023136"/>
    </source>
</evidence>
<evidence type="ECO:0000256" key="3">
    <source>
        <dbReference type="ARBA" id="ARBA00022448"/>
    </source>
</evidence>
<dbReference type="PROSITE" id="PS00211">
    <property type="entry name" value="ABC_TRANSPORTER_1"/>
    <property type="match status" value="1"/>
</dbReference>
<dbReference type="InterPro" id="IPR003439">
    <property type="entry name" value="ABC_transporter-like_ATP-bd"/>
</dbReference>
<dbReference type="InterPro" id="IPR017871">
    <property type="entry name" value="ABC_transporter-like_CS"/>
</dbReference>
<keyword evidence="11" id="KW-1185">Reference proteome</keyword>
<evidence type="ECO:0000313" key="11">
    <source>
        <dbReference type="Proteomes" id="UP000187280"/>
    </source>
</evidence>
<feature type="domain" description="ABC transporter" evidence="9">
    <location>
        <begin position="6"/>
        <end position="251"/>
    </location>
</feature>
<dbReference type="PROSITE" id="PS50893">
    <property type="entry name" value="ABC_TRANSPORTER_2"/>
    <property type="match status" value="1"/>
</dbReference>
<dbReference type="EMBL" id="FNQS01000002">
    <property type="protein sequence ID" value="SEA08314.1"/>
    <property type="molecule type" value="Genomic_DNA"/>
</dbReference>
<keyword evidence="4" id="KW-1003">Cell membrane</keyword>
<keyword evidence="3" id="KW-0813">Transport</keyword>
<dbReference type="InterPro" id="IPR003593">
    <property type="entry name" value="AAA+_ATPase"/>
</dbReference>
<keyword evidence="7 10" id="KW-0067">ATP-binding</keyword>
<protein>
    <submittedName>
        <fullName evidence="10">Cationic peptide transport system ATP-binding protein</fullName>
    </submittedName>
</protein>
<dbReference type="Pfam" id="PF00005">
    <property type="entry name" value="ABC_tran"/>
    <property type="match status" value="1"/>
</dbReference>
<dbReference type="GO" id="GO:0016887">
    <property type="term" value="F:ATP hydrolysis activity"/>
    <property type="evidence" value="ECO:0007669"/>
    <property type="project" value="InterPro"/>
</dbReference>
<evidence type="ECO:0000259" key="9">
    <source>
        <dbReference type="PROSITE" id="PS50893"/>
    </source>
</evidence>
<dbReference type="Proteomes" id="UP000187280">
    <property type="component" value="Unassembled WGS sequence"/>
</dbReference>
<proteinExistence type="inferred from homology"/>
<name>A0A1H3YBC9_9GAMM</name>
<evidence type="ECO:0000256" key="1">
    <source>
        <dbReference type="ARBA" id="ARBA00004417"/>
    </source>
</evidence>
<comment type="similarity">
    <text evidence="2">Belongs to the ABC transporter superfamily.</text>
</comment>
<dbReference type="FunFam" id="3.40.50.300:FF:000301">
    <property type="entry name" value="Peptide transport system ATP-binding protein sapF"/>
    <property type="match status" value="1"/>
</dbReference>